<dbReference type="SMART" id="SM00855">
    <property type="entry name" value="PGAM"/>
    <property type="match status" value="1"/>
</dbReference>
<sequence length="245" mass="29462">MYKANLRTIKNCFLMIRHGESIWNKDSKFTGWTNIPLTNNGRKEASQVIQTLINHNLCPNIIFTSVLERSIDTSNIIKKEINKYNLDIPIYTSWRLNERHYGTLEGIPRQYVRDIYGNKFTQLIRCNFNMKPPIIRDYDYNYNYNNNNEYPIYKNCYFEKIKYGESKENVLERVLPYYENDILYTLGEDKFPLIVTHKHTARVLMKHLLRISDEDFEEFELPNKTIFFVHLNDDLTYKTHVEINY</sequence>
<evidence type="ECO:0000256" key="2">
    <source>
        <dbReference type="ARBA" id="ARBA00012028"/>
    </source>
</evidence>
<dbReference type="InterPro" id="IPR005952">
    <property type="entry name" value="Phosphogly_mut1"/>
</dbReference>
<organism evidence="5">
    <name type="scientific">viral metagenome</name>
    <dbReference type="NCBI Taxonomy" id="1070528"/>
    <lineage>
        <taxon>unclassified sequences</taxon>
        <taxon>metagenomes</taxon>
        <taxon>organismal metagenomes</taxon>
    </lineage>
</organism>
<proteinExistence type="inferred from homology"/>
<dbReference type="CDD" id="cd07067">
    <property type="entry name" value="HP_PGM_like"/>
    <property type="match status" value="1"/>
</dbReference>
<dbReference type="PANTHER" id="PTHR11931">
    <property type="entry name" value="PHOSPHOGLYCERATE MUTASE"/>
    <property type="match status" value="1"/>
</dbReference>
<dbReference type="Pfam" id="PF00300">
    <property type="entry name" value="His_Phos_1"/>
    <property type="match status" value="2"/>
</dbReference>
<dbReference type="GO" id="GO:0004619">
    <property type="term" value="F:phosphoglycerate mutase activity"/>
    <property type="evidence" value="ECO:0007669"/>
    <property type="project" value="UniProtKB-EC"/>
</dbReference>
<keyword evidence="3" id="KW-0324">Glycolysis</keyword>
<evidence type="ECO:0000256" key="4">
    <source>
        <dbReference type="ARBA" id="ARBA00023235"/>
    </source>
</evidence>
<dbReference type="PROSITE" id="PS00175">
    <property type="entry name" value="PG_MUTASE"/>
    <property type="match status" value="1"/>
</dbReference>
<accession>A0A6C0EPM5</accession>
<evidence type="ECO:0000313" key="5">
    <source>
        <dbReference type="EMBL" id="QHT31146.1"/>
    </source>
</evidence>
<dbReference type="EC" id="5.4.2.11" evidence="2"/>
<dbReference type="InterPro" id="IPR001345">
    <property type="entry name" value="PG/BPGM_mutase_AS"/>
</dbReference>
<name>A0A6C0EPM5_9ZZZZ</name>
<dbReference type="SUPFAM" id="SSF53254">
    <property type="entry name" value="Phosphoglycerate mutase-like"/>
    <property type="match status" value="1"/>
</dbReference>
<keyword evidence="4" id="KW-0413">Isomerase</keyword>
<dbReference type="NCBIfam" id="TIGR01258">
    <property type="entry name" value="pgm_1"/>
    <property type="match status" value="1"/>
</dbReference>
<dbReference type="InterPro" id="IPR013078">
    <property type="entry name" value="His_Pase_superF_clade-1"/>
</dbReference>
<dbReference type="Gene3D" id="3.40.50.1240">
    <property type="entry name" value="Phosphoglycerate mutase-like"/>
    <property type="match status" value="1"/>
</dbReference>
<evidence type="ECO:0000256" key="3">
    <source>
        <dbReference type="ARBA" id="ARBA00023152"/>
    </source>
</evidence>
<dbReference type="GO" id="GO:0006096">
    <property type="term" value="P:glycolytic process"/>
    <property type="evidence" value="ECO:0007669"/>
    <property type="project" value="UniProtKB-KW"/>
</dbReference>
<evidence type="ECO:0000256" key="1">
    <source>
        <dbReference type="ARBA" id="ARBA00006717"/>
    </source>
</evidence>
<reference evidence="5" key="1">
    <citation type="journal article" date="2020" name="Nature">
        <title>Giant virus diversity and host interactions through global metagenomics.</title>
        <authorList>
            <person name="Schulz F."/>
            <person name="Roux S."/>
            <person name="Paez-Espino D."/>
            <person name="Jungbluth S."/>
            <person name="Walsh D.A."/>
            <person name="Denef V.J."/>
            <person name="McMahon K.D."/>
            <person name="Konstantinidis K.T."/>
            <person name="Eloe-Fadrosh E.A."/>
            <person name="Kyrpides N.C."/>
            <person name="Woyke T."/>
        </authorList>
    </citation>
    <scope>NUCLEOTIDE SEQUENCE</scope>
    <source>
        <strain evidence="5">GVMAG-M-3300009155-2</strain>
    </source>
</reference>
<protein>
    <recommendedName>
        <fullName evidence="2">phosphoglycerate mutase (2,3-diphosphoglycerate-dependent)</fullName>
        <ecNumber evidence="2">5.4.2.11</ecNumber>
    </recommendedName>
</protein>
<dbReference type="EMBL" id="MN738915">
    <property type="protein sequence ID" value="QHT31146.1"/>
    <property type="molecule type" value="Genomic_DNA"/>
</dbReference>
<dbReference type="PIRSF" id="PIRSF000709">
    <property type="entry name" value="6PFK_2-Ptase"/>
    <property type="match status" value="1"/>
</dbReference>
<dbReference type="InterPro" id="IPR029033">
    <property type="entry name" value="His_PPase_superfam"/>
</dbReference>
<dbReference type="AlphaFoldDB" id="A0A6C0EPM5"/>
<comment type="similarity">
    <text evidence="1">Belongs to the phosphoglycerate mutase family. BPG-dependent PGAM subfamily.</text>
</comment>